<gene>
    <name evidence="1" type="ORF">KI659_15585</name>
</gene>
<accession>A0AAP2G205</accession>
<evidence type="ECO:0000313" key="1">
    <source>
        <dbReference type="EMBL" id="MBS9525439.1"/>
    </source>
</evidence>
<sequence>MKKQFYLLIGILILLVNQSYGQYPLNFTHPQTGNTITSFNSFDAAGYGAENDLEGIVQNLFCYEEGAKVALSVDGVYERFEWYLMGKVDEDQVLLEGETEASITYDFTRSGYHRFRVYGFNGSGDDACYEITDIAVYVAPEIILEVDEEDDDFCENDSEQISNYNEKELTVSASYEETHMQDDFNLVYKFYLTTNEGEAILLQEGSTNTYVLGSSDNDLDFTERLLEQGDYKYTVRVSYDFEDEEALCEKEETLLTLVINPIPEKPVIEITGGLGRN</sequence>
<keyword evidence="2" id="KW-1185">Reference proteome</keyword>
<comment type="caution">
    <text evidence="1">The sequence shown here is derived from an EMBL/GenBank/DDBJ whole genome shotgun (WGS) entry which is preliminary data.</text>
</comment>
<evidence type="ECO:0000313" key="2">
    <source>
        <dbReference type="Proteomes" id="UP001319104"/>
    </source>
</evidence>
<organism evidence="1 2">
    <name type="scientific">Litoribacter ruber</name>
    <dbReference type="NCBI Taxonomy" id="702568"/>
    <lineage>
        <taxon>Bacteria</taxon>
        <taxon>Pseudomonadati</taxon>
        <taxon>Bacteroidota</taxon>
        <taxon>Cytophagia</taxon>
        <taxon>Cytophagales</taxon>
        <taxon>Cyclobacteriaceae</taxon>
        <taxon>Litoribacter</taxon>
    </lineage>
</organism>
<dbReference type="AlphaFoldDB" id="A0AAP2G205"/>
<protein>
    <submittedName>
        <fullName evidence="1">Uncharacterized protein</fullName>
    </submittedName>
</protein>
<dbReference type="EMBL" id="JAHCMY010000012">
    <property type="protein sequence ID" value="MBS9525439.1"/>
    <property type="molecule type" value="Genomic_DNA"/>
</dbReference>
<reference evidence="1 2" key="1">
    <citation type="submission" date="2021-05" db="EMBL/GenBank/DDBJ databases">
        <authorList>
            <person name="Zhang Z.D."/>
            <person name="Osman G."/>
        </authorList>
    </citation>
    <scope>NUCLEOTIDE SEQUENCE [LARGE SCALE GENOMIC DNA]</scope>
    <source>
        <strain evidence="1 2">KCTC 32217</strain>
    </source>
</reference>
<name>A0AAP2G205_9BACT</name>
<dbReference type="RefSeq" id="WP_213946299.1">
    <property type="nucleotide sequence ID" value="NZ_JAHBGI010000002.1"/>
</dbReference>
<dbReference type="Proteomes" id="UP001319104">
    <property type="component" value="Unassembled WGS sequence"/>
</dbReference>
<proteinExistence type="predicted"/>